<evidence type="ECO:0000259" key="5">
    <source>
        <dbReference type="PROSITE" id="PS50931"/>
    </source>
</evidence>
<keyword evidence="4" id="KW-0804">Transcription</keyword>
<dbReference type="PRINTS" id="PR00039">
    <property type="entry name" value="HTHLYSR"/>
</dbReference>
<dbReference type="InterPro" id="IPR005119">
    <property type="entry name" value="LysR_subst-bd"/>
</dbReference>
<accession>A0A174TGH5</accession>
<evidence type="ECO:0000256" key="2">
    <source>
        <dbReference type="ARBA" id="ARBA00023015"/>
    </source>
</evidence>
<dbReference type="EMBL" id="CZBF01000005">
    <property type="protein sequence ID" value="CUQ09164.1"/>
    <property type="molecule type" value="Genomic_DNA"/>
</dbReference>
<dbReference type="Proteomes" id="UP000095788">
    <property type="component" value="Unassembled WGS sequence"/>
</dbReference>
<gene>
    <name evidence="6" type="primary">oxyR</name>
    <name evidence="6" type="ORF">ERS852554_02887</name>
</gene>
<dbReference type="PANTHER" id="PTHR30419">
    <property type="entry name" value="HTH-TYPE TRANSCRIPTIONAL REGULATOR YBHD"/>
    <property type="match status" value="1"/>
</dbReference>
<dbReference type="PANTHER" id="PTHR30419:SF29">
    <property type="entry name" value="LYSR-FAMILY TRANSCRIPTIONAL REGULATOR"/>
    <property type="match status" value="1"/>
</dbReference>
<proteinExistence type="inferred from homology"/>
<dbReference type="SUPFAM" id="SSF46785">
    <property type="entry name" value="Winged helix' DNA-binding domain"/>
    <property type="match status" value="1"/>
</dbReference>
<dbReference type="PROSITE" id="PS50931">
    <property type="entry name" value="HTH_LYSR"/>
    <property type="match status" value="1"/>
</dbReference>
<dbReference type="Pfam" id="PF00126">
    <property type="entry name" value="HTH_1"/>
    <property type="match status" value="1"/>
</dbReference>
<dbReference type="InterPro" id="IPR050950">
    <property type="entry name" value="HTH-type_LysR_regulators"/>
</dbReference>
<dbReference type="AlphaFoldDB" id="A0A174TGH5"/>
<evidence type="ECO:0000256" key="3">
    <source>
        <dbReference type="ARBA" id="ARBA00023125"/>
    </source>
</evidence>
<evidence type="ECO:0000313" key="7">
    <source>
        <dbReference type="Proteomes" id="UP000095788"/>
    </source>
</evidence>
<keyword evidence="2" id="KW-0805">Transcription regulation</keyword>
<dbReference type="CDD" id="cd08411">
    <property type="entry name" value="PBP2_OxyR"/>
    <property type="match status" value="1"/>
</dbReference>
<dbReference type="FunFam" id="1.10.10.10:FF:000001">
    <property type="entry name" value="LysR family transcriptional regulator"/>
    <property type="match status" value="1"/>
</dbReference>
<name>A0A174TGH5_BACUN</name>
<dbReference type="Gene3D" id="3.40.190.10">
    <property type="entry name" value="Periplasmic binding protein-like II"/>
    <property type="match status" value="2"/>
</dbReference>
<dbReference type="InterPro" id="IPR000847">
    <property type="entry name" value="LysR_HTH_N"/>
</dbReference>
<dbReference type="SUPFAM" id="SSF53850">
    <property type="entry name" value="Periplasmic binding protein-like II"/>
    <property type="match status" value="1"/>
</dbReference>
<evidence type="ECO:0000256" key="1">
    <source>
        <dbReference type="ARBA" id="ARBA00009437"/>
    </source>
</evidence>
<evidence type="ECO:0000313" key="6">
    <source>
        <dbReference type="EMBL" id="CUQ09164.1"/>
    </source>
</evidence>
<dbReference type="RefSeq" id="WP_057281925.1">
    <property type="nucleotide sequence ID" value="NZ_CP176641.1"/>
</dbReference>
<comment type="similarity">
    <text evidence="1">Belongs to the LysR transcriptional regulatory family.</text>
</comment>
<sequence length="308" mass="35142">MTLQQLEYILAVNQFRHFAKAAEYCRVTQPTLSAMIQKLEEELDTRIFDRSQQPVCPTPVGIHIIEQAQNILVQANRIKNIIEEEKHSLTGTFKLGILPTVAPYLLPRFFPQLMKKYPDLDIRVVEMKTNDIKKALQTGEIDAGIVASLAGMEELQQTPLFYEQFFAYVSREDALFNNEVIRTSDLNGEQLWLLDEGHCFRDQLVRFCQMKSARASQLAYHLGSMETFMRMVESGKGVTFIPELAVLQLGNAQKELVRSFAIPCPTRQVVLLTNKNFIRHTLLEVLVKEIKLSVPKEMLSLKATQAVV</sequence>
<organism evidence="6 7">
    <name type="scientific">Bacteroides uniformis</name>
    <dbReference type="NCBI Taxonomy" id="820"/>
    <lineage>
        <taxon>Bacteria</taxon>
        <taxon>Pseudomonadati</taxon>
        <taxon>Bacteroidota</taxon>
        <taxon>Bacteroidia</taxon>
        <taxon>Bacteroidales</taxon>
        <taxon>Bacteroidaceae</taxon>
        <taxon>Bacteroides</taxon>
    </lineage>
</organism>
<evidence type="ECO:0000256" key="4">
    <source>
        <dbReference type="ARBA" id="ARBA00023163"/>
    </source>
</evidence>
<dbReference type="InterPro" id="IPR036390">
    <property type="entry name" value="WH_DNA-bd_sf"/>
</dbReference>
<dbReference type="GO" id="GO:0003700">
    <property type="term" value="F:DNA-binding transcription factor activity"/>
    <property type="evidence" value="ECO:0007669"/>
    <property type="project" value="InterPro"/>
</dbReference>
<protein>
    <submittedName>
        <fullName evidence="6">LysR family transcriptional regulator</fullName>
    </submittedName>
</protein>
<feature type="domain" description="HTH lysR-type" evidence="5">
    <location>
        <begin position="1"/>
        <end position="58"/>
    </location>
</feature>
<dbReference type="InterPro" id="IPR036388">
    <property type="entry name" value="WH-like_DNA-bd_sf"/>
</dbReference>
<dbReference type="Pfam" id="PF03466">
    <property type="entry name" value="LysR_substrate"/>
    <property type="match status" value="1"/>
</dbReference>
<reference evidence="6 7" key="1">
    <citation type="submission" date="2015-09" db="EMBL/GenBank/DDBJ databases">
        <authorList>
            <consortium name="Pathogen Informatics"/>
        </authorList>
    </citation>
    <scope>NUCLEOTIDE SEQUENCE [LARGE SCALE GENOMIC DNA]</scope>
    <source>
        <strain evidence="6 7">2789STDY5834942</strain>
    </source>
</reference>
<dbReference type="Gene3D" id="1.10.10.10">
    <property type="entry name" value="Winged helix-like DNA-binding domain superfamily/Winged helix DNA-binding domain"/>
    <property type="match status" value="1"/>
</dbReference>
<dbReference type="GO" id="GO:0005829">
    <property type="term" value="C:cytosol"/>
    <property type="evidence" value="ECO:0007669"/>
    <property type="project" value="TreeGrafter"/>
</dbReference>
<dbReference type="GO" id="GO:0003677">
    <property type="term" value="F:DNA binding"/>
    <property type="evidence" value="ECO:0007669"/>
    <property type="project" value="UniProtKB-KW"/>
</dbReference>
<keyword evidence="3" id="KW-0238">DNA-binding</keyword>